<organism evidence="1 2">
    <name type="scientific">Holtiella tumoricola</name>
    <dbReference type="NCBI Taxonomy" id="3018743"/>
    <lineage>
        <taxon>Bacteria</taxon>
        <taxon>Bacillati</taxon>
        <taxon>Bacillota</taxon>
        <taxon>Clostridia</taxon>
        <taxon>Lachnospirales</taxon>
        <taxon>Cellulosilyticaceae</taxon>
        <taxon>Holtiella</taxon>
    </lineage>
</organism>
<dbReference type="Proteomes" id="UP001169242">
    <property type="component" value="Unassembled WGS sequence"/>
</dbReference>
<keyword evidence="2" id="KW-1185">Reference proteome</keyword>
<dbReference type="AlphaFoldDB" id="A0AA42DNI5"/>
<protein>
    <recommendedName>
        <fullName evidence="3">MerR family transcriptional regulator</fullName>
    </recommendedName>
</protein>
<proteinExistence type="predicted"/>
<comment type="caution">
    <text evidence="1">The sequence shown here is derived from an EMBL/GenBank/DDBJ whole genome shotgun (WGS) entry which is preliminary data.</text>
</comment>
<gene>
    <name evidence="1" type="ORF">PBV87_12585</name>
</gene>
<name>A0AA42DNI5_9FIRM</name>
<evidence type="ECO:0000313" key="1">
    <source>
        <dbReference type="EMBL" id="MDA3732324.1"/>
    </source>
</evidence>
<reference evidence="1" key="1">
    <citation type="journal article" date="2023" name="Int. J. Syst. Evol. Microbiol.">
        <title>&lt;i&gt;Holtiella tumoricola&lt;/i&gt; gen. nov. sp. nov., isolated from a human clinical sample.</title>
        <authorList>
            <person name="Allen-Vercoe E."/>
            <person name="Daigneault M.C."/>
            <person name="Vancuren S.J."/>
            <person name="Cochrane K."/>
            <person name="O'Neal L.L."/>
            <person name="Sankaranarayanan K."/>
            <person name="Lawson P.A."/>
        </authorList>
    </citation>
    <scope>NUCLEOTIDE SEQUENCE</scope>
    <source>
        <strain evidence="1">CC70A</strain>
    </source>
</reference>
<dbReference type="EMBL" id="JAQIFT010000046">
    <property type="protein sequence ID" value="MDA3732324.1"/>
    <property type="molecule type" value="Genomic_DNA"/>
</dbReference>
<sequence length="137" mass="15368">MEVKSCKRCGKIFQYITGAPLCPKCKKDEEELFQVVKAYLRKNVGATMEEVCHETGASVKMLERYLREGRLEVMPGSPITLSCEQCGTKIRTGRLCDKCRAKLSSDLGSAAKSIRDTRLTEQEATAKMRSFNPGVRR</sequence>
<accession>A0AA42DNI5</accession>
<dbReference type="RefSeq" id="WP_271012511.1">
    <property type="nucleotide sequence ID" value="NZ_JAQIFT010000046.1"/>
</dbReference>
<evidence type="ECO:0008006" key="3">
    <source>
        <dbReference type="Google" id="ProtNLM"/>
    </source>
</evidence>
<evidence type="ECO:0000313" key="2">
    <source>
        <dbReference type="Proteomes" id="UP001169242"/>
    </source>
</evidence>